<dbReference type="CDD" id="cd19902">
    <property type="entry name" value="DSRM_DRADA"/>
    <property type="match status" value="1"/>
</dbReference>
<dbReference type="PANTHER" id="PTHR10910:SF107">
    <property type="entry name" value="DOUBLE-STRANDED RNA-SPECIFIC ADENOSINE DEAMINASE"/>
    <property type="match status" value="1"/>
</dbReference>
<evidence type="ECO:0000256" key="1">
    <source>
        <dbReference type="PROSITE-ProRule" id="PRU00266"/>
    </source>
</evidence>
<dbReference type="GO" id="GO:0006396">
    <property type="term" value="P:RNA processing"/>
    <property type="evidence" value="ECO:0007669"/>
    <property type="project" value="InterPro"/>
</dbReference>
<protein>
    <recommendedName>
        <fullName evidence="7">Double-stranded RNA-specific adenosine deaminase</fullName>
    </recommendedName>
</protein>
<reference evidence="5" key="1">
    <citation type="journal article" date="2023" name="G3 (Bethesda)">
        <title>A reference genome for the long-term kleptoplast-retaining sea slug Elysia crispata morphotype clarki.</title>
        <authorList>
            <person name="Eastman K.E."/>
            <person name="Pendleton A.L."/>
            <person name="Shaikh M.A."/>
            <person name="Suttiyut T."/>
            <person name="Ogas R."/>
            <person name="Tomko P."/>
            <person name="Gavelis G."/>
            <person name="Widhalm J.R."/>
            <person name="Wisecaver J.H."/>
        </authorList>
    </citation>
    <scope>NUCLEOTIDE SEQUENCE</scope>
    <source>
        <strain evidence="5">ECLA1</strain>
    </source>
</reference>
<name>A0AAE1AQW7_9GAST</name>
<dbReference type="Proteomes" id="UP001283361">
    <property type="component" value="Unassembled WGS sequence"/>
</dbReference>
<dbReference type="PROSITE" id="PS50141">
    <property type="entry name" value="A_DEAMIN_EDITASE"/>
    <property type="match status" value="1"/>
</dbReference>
<comment type="caution">
    <text evidence="5">The sequence shown here is derived from an EMBL/GenBank/DDBJ whole genome shotgun (WGS) entry which is preliminary data.</text>
</comment>
<sequence>MEEKVEGLCQSQSAIGKDQLSPFTSNLINRDGTGTETELTDQGYTKEFQSTPQHRDLNMSLQDKAETSWPQYRGSLMGMTEPAKRAVEELAGAYILNDEDDGDSEDDEDMYDLIAFIEEARLERELEIKAQQKMFRLASTEYSDDGYGEEDITGMDDADVEEVWVGEGHVDLSHRGKAVPRDGVHGATGMTSPKDSTGSYSEPSNIAERPKALVSDEEEVWDGEGFIHEGNQRGNFSKHKKIEGPSSVVPPKSFGSSHSEKNKRVGPPPSPASLLKENPAFGGGGLCAASDSSGMGVDALKRFFEFVSSRSWCGNTRTSPFKSREVNMLDQIFECIKSRSDTGNQSVSDLNHDRDLLELISEFVKLWIRPGMWSDSSLYPPPPWVGELKSYLDTKTMSGKLQDLCRQTNLNADQGESSEWIGPVTIIPCASSSLSSSLSSSSSSSTPSVIGGHGAFHHIIRHQQFPTQSQALCQPGFQPVSEKFGSLSLSDLSQQNYQQRLQQPSSSASSTQLLSAGGKVGNDMHKSTVASYPLTSSAMSASAPAGLQINAESFAAINKNPISALMEYAQSRRVQARIDVISQSGPSHNPTFTIAAVIGPRHFPGIKSKNKKDGRKEAAEQAINYLIAEGQYHVSHQPSVMSMSAANMTEFDKIAALTHNKFNQLVATLPESFPGRKVIAGLVMRVGADDVGTVISLGSGNRCITGDKLSLEGNTVNDCHAEIITRRGFLRFLYNQLLTHASDPSKSIFEDSPSGKLQVKEEVTFHLYISTAPCGDGALFSPRDIKSNNVPLHDVYGPHKPTFTNNVQGVLRTKMEGGEGTIPIDQDSPPVQTWDGIVRGERLRTMSCSDKLCRWNVLGMQGALLSHFLEPIYMSSLTLGFLFDHGHLSRAVCCRVNRSSGVKNLAPLDDHLPAGYHVNHPVLGRVTACDPPRETQKTKSVSINWAACSDDRPEVLDGSLGICYTGVERQMFSRLSKRQLYSQFQNVCVAFGREKLLTPPPDRQQEYTYLQIKRMSGDFLQAKEALIRRFKETKCGPWVAKPVEEEMFS</sequence>
<evidence type="ECO:0008006" key="7">
    <source>
        <dbReference type="Google" id="ProtNLM"/>
    </source>
</evidence>
<gene>
    <name evidence="5" type="ORF">RRG08_035970</name>
</gene>
<dbReference type="PROSITE" id="PS50137">
    <property type="entry name" value="DS_RBD"/>
    <property type="match status" value="1"/>
</dbReference>
<evidence type="ECO:0000256" key="2">
    <source>
        <dbReference type="SAM" id="MobiDB-lite"/>
    </source>
</evidence>
<evidence type="ECO:0000259" key="4">
    <source>
        <dbReference type="PROSITE" id="PS50141"/>
    </source>
</evidence>
<dbReference type="GO" id="GO:0008251">
    <property type="term" value="F:tRNA-specific adenosine deaminase activity"/>
    <property type="evidence" value="ECO:0007669"/>
    <property type="project" value="TreeGrafter"/>
</dbReference>
<dbReference type="AlphaFoldDB" id="A0AAE1AQW7"/>
<dbReference type="InterPro" id="IPR014720">
    <property type="entry name" value="dsRBD_dom"/>
</dbReference>
<keyword evidence="1" id="KW-0694">RNA-binding</keyword>
<dbReference type="Pfam" id="PF02137">
    <property type="entry name" value="A_deamin"/>
    <property type="match status" value="1"/>
</dbReference>
<dbReference type="Pfam" id="PF00035">
    <property type="entry name" value="dsrm"/>
    <property type="match status" value="1"/>
</dbReference>
<feature type="region of interest" description="Disordered" evidence="2">
    <location>
        <begin position="227"/>
        <end position="273"/>
    </location>
</feature>
<evidence type="ECO:0000259" key="3">
    <source>
        <dbReference type="PROSITE" id="PS50137"/>
    </source>
</evidence>
<feature type="domain" description="DRBM" evidence="3">
    <location>
        <begin position="560"/>
        <end position="628"/>
    </location>
</feature>
<dbReference type="SUPFAM" id="SSF54768">
    <property type="entry name" value="dsRNA-binding domain-like"/>
    <property type="match status" value="1"/>
</dbReference>
<dbReference type="GO" id="GO:0003725">
    <property type="term" value="F:double-stranded RNA binding"/>
    <property type="evidence" value="ECO:0007669"/>
    <property type="project" value="TreeGrafter"/>
</dbReference>
<dbReference type="GO" id="GO:0005730">
    <property type="term" value="C:nucleolus"/>
    <property type="evidence" value="ECO:0007669"/>
    <property type="project" value="TreeGrafter"/>
</dbReference>
<dbReference type="SMART" id="SM00358">
    <property type="entry name" value="DSRM"/>
    <property type="match status" value="1"/>
</dbReference>
<organism evidence="5 6">
    <name type="scientific">Elysia crispata</name>
    <name type="common">lettuce slug</name>
    <dbReference type="NCBI Taxonomy" id="231223"/>
    <lineage>
        <taxon>Eukaryota</taxon>
        <taxon>Metazoa</taxon>
        <taxon>Spiralia</taxon>
        <taxon>Lophotrochozoa</taxon>
        <taxon>Mollusca</taxon>
        <taxon>Gastropoda</taxon>
        <taxon>Heterobranchia</taxon>
        <taxon>Euthyneura</taxon>
        <taxon>Panpulmonata</taxon>
        <taxon>Sacoglossa</taxon>
        <taxon>Placobranchoidea</taxon>
        <taxon>Plakobranchidae</taxon>
        <taxon>Elysia</taxon>
    </lineage>
</organism>
<dbReference type="GO" id="GO:0005737">
    <property type="term" value="C:cytoplasm"/>
    <property type="evidence" value="ECO:0007669"/>
    <property type="project" value="TreeGrafter"/>
</dbReference>
<accession>A0AAE1AQW7</accession>
<dbReference type="EMBL" id="JAWDGP010001383">
    <property type="protein sequence ID" value="KAK3792213.1"/>
    <property type="molecule type" value="Genomic_DNA"/>
</dbReference>
<keyword evidence="6" id="KW-1185">Reference proteome</keyword>
<feature type="domain" description="A to I editase" evidence="4">
    <location>
        <begin position="696"/>
        <end position="1048"/>
    </location>
</feature>
<dbReference type="InterPro" id="IPR002466">
    <property type="entry name" value="A_deamin"/>
</dbReference>
<feature type="compositionally biased region" description="Low complexity" evidence="2">
    <location>
        <begin position="495"/>
        <end position="515"/>
    </location>
</feature>
<evidence type="ECO:0000313" key="6">
    <source>
        <dbReference type="Proteomes" id="UP001283361"/>
    </source>
</evidence>
<evidence type="ECO:0000313" key="5">
    <source>
        <dbReference type="EMBL" id="KAK3792213.1"/>
    </source>
</evidence>
<feature type="compositionally biased region" description="Polar residues" evidence="2">
    <location>
        <begin position="189"/>
        <end position="204"/>
    </location>
</feature>
<dbReference type="GO" id="GO:0006382">
    <property type="term" value="P:adenosine to inosine editing"/>
    <property type="evidence" value="ECO:0007669"/>
    <property type="project" value="TreeGrafter"/>
</dbReference>
<feature type="region of interest" description="Disordered" evidence="2">
    <location>
        <begin position="495"/>
        <end position="520"/>
    </location>
</feature>
<dbReference type="PANTHER" id="PTHR10910">
    <property type="entry name" value="EUKARYOTE SPECIFIC DSRNA BINDING PROTEIN"/>
    <property type="match status" value="1"/>
</dbReference>
<feature type="compositionally biased region" description="Basic and acidic residues" evidence="2">
    <location>
        <begin position="172"/>
        <end position="184"/>
    </location>
</feature>
<dbReference type="SMART" id="SM00552">
    <property type="entry name" value="ADEAMc"/>
    <property type="match status" value="1"/>
</dbReference>
<feature type="region of interest" description="Disordered" evidence="2">
    <location>
        <begin position="172"/>
        <end position="215"/>
    </location>
</feature>
<proteinExistence type="predicted"/>
<dbReference type="Gene3D" id="3.30.160.20">
    <property type="match status" value="1"/>
</dbReference>
<dbReference type="GO" id="GO:0003726">
    <property type="term" value="F:double-stranded RNA adenosine deaminase activity"/>
    <property type="evidence" value="ECO:0007669"/>
    <property type="project" value="TreeGrafter"/>
</dbReference>